<gene>
    <name evidence="2" type="ORF">ODALV1_LOCUS4401</name>
</gene>
<feature type="compositionally biased region" description="Basic and acidic residues" evidence="1">
    <location>
        <begin position="76"/>
        <end position="85"/>
    </location>
</feature>
<name>A0ABP1PVT7_9HEXA</name>
<feature type="compositionally biased region" description="Polar residues" evidence="1">
    <location>
        <begin position="1"/>
        <end position="14"/>
    </location>
</feature>
<reference evidence="2 3" key="1">
    <citation type="submission" date="2024-08" db="EMBL/GenBank/DDBJ databases">
        <authorList>
            <person name="Cucini C."/>
            <person name="Frati F."/>
        </authorList>
    </citation>
    <scope>NUCLEOTIDE SEQUENCE [LARGE SCALE GENOMIC DNA]</scope>
</reference>
<keyword evidence="3" id="KW-1185">Reference proteome</keyword>
<sequence length="445" mass="48836">MLRRGSSPTPNAVNGSERELETDGGTWPSNEQNISSNRSSLDLLRDSYMDMDEMEVTETDDRNSDAAMDISSDNGRGLDGDRPIVLDDEESEASNVSEELEDDEVENEAEFEDEKVMTAPDITCAPPIEVKQIYTDLIETCKNFEEGLTLESENILKKNIFTGHSLFQQIESTLTESVSEIQLDETQNITYGKTASEVLLACNHTKICAEMLKQKVKTVGAVASPFSIEDFLGSLKKDATDQNGAYSVSKAVKNLAYTASTVSHTVPKFIYVFGALDRGDMEAAKVPEPPVVKAKKVRVRPQGYSSATRSEIVNDKMTAARSEDLNSDAPEELARDVLKSLKTKYRLENGTPQSILDVSYGGNNPSDFISRTFGMAFAVQDGRVEVSPSGNPTTGRETSASLMLKPIAKVSSTPINKDERQQTIVSYSAKFIRELLQSQSNGENN</sequence>
<evidence type="ECO:0000313" key="3">
    <source>
        <dbReference type="Proteomes" id="UP001642540"/>
    </source>
</evidence>
<accession>A0ABP1PVT7</accession>
<evidence type="ECO:0000313" key="2">
    <source>
        <dbReference type="EMBL" id="CAL8079565.1"/>
    </source>
</evidence>
<evidence type="ECO:0008006" key="4">
    <source>
        <dbReference type="Google" id="ProtNLM"/>
    </source>
</evidence>
<organism evidence="2 3">
    <name type="scientific">Orchesella dallaii</name>
    <dbReference type="NCBI Taxonomy" id="48710"/>
    <lineage>
        <taxon>Eukaryota</taxon>
        <taxon>Metazoa</taxon>
        <taxon>Ecdysozoa</taxon>
        <taxon>Arthropoda</taxon>
        <taxon>Hexapoda</taxon>
        <taxon>Collembola</taxon>
        <taxon>Entomobryomorpha</taxon>
        <taxon>Entomobryoidea</taxon>
        <taxon>Orchesellidae</taxon>
        <taxon>Orchesellinae</taxon>
        <taxon>Orchesella</taxon>
    </lineage>
</organism>
<feature type="region of interest" description="Disordered" evidence="1">
    <location>
        <begin position="1"/>
        <end position="101"/>
    </location>
</feature>
<feature type="compositionally biased region" description="Acidic residues" evidence="1">
    <location>
        <begin position="86"/>
        <end position="101"/>
    </location>
</feature>
<proteinExistence type="predicted"/>
<dbReference type="EMBL" id="CAXLJM020000013">
    <property type="protein sequence ID" value="CAL8079565.1"/>
    <property type="molecule type" value="Genomic_DNA"/>
</dbReference>
<comment type="caution">
    <text evidence="2">The sequence shown here is derived from an EMBL/GenBank/DDBJ whole genome shotgun (WGS) entry which is preliminary data.</text>
</comment>
<feature type="compositionally biased region" description="Acidic residues" evidence="1">
    <location>
        <begin position="49"/>
        <end position="58"/>
    </location>
</feature>
<evidence type="ECO:0000256" key="1">
    <source>
        <dbReference type="SAM" id="MobiDB-lite"/>
    </source>
</evidence>
<protein>
    <recommendedName>
        <fullName evidence="4">Non-structural maintenance of chromosomes element 4</fullName>
    </recommendedName>
</protein>
<dbReference type="Proteomes" id="UP001642540">
    <property type="component" value="Unassembled WGS sequence"/>
</dbReference>